<keyword evidence="3" id="KW-1185">Reference proteome</keyword>
<protein>
    <submittedName>
        <fullName evidence="2">Uncharacterized protein</fullName>
    </submittedName>
</protein>
<organism evidence="2 3">
    <name type="scientific">Mesorhizobium prunaredense</name>
    <dbReference type="NCBI Taxonomy" id="1631249"/>
    <lineage>
        <taxon>Bacteria</taxon>
        <taxon>Pseudomonadati</taxon>
        <taxon>Pseudomonadota</taxon>
        <taxon>Alphaproteobacteria</taxon>
        <taxon>Hyphomicrobiales</taxon>
        <taxon>Phyllobacteriaceae</taxon>
        <taxon>Mesorhizobium</taxon>
    </lineage>
</organism>
<evidence type="ECO:0000313" key="3">
    <source>
        <dbReference type="Proteomes" id="UP000188388"/>
    </source>
</evidence>
<dbReference type="Proteomes" id="UP000188388">
    <property type="component" value="Unassembled WGS sequence"/>
</dbReference>
<evidence type="ECO:0000313" key="2">
    <source>
        <dbReference type="EMBL" id="SIT54729.1"/>
    </source>
</evidence>
<evidence type="ECO:0000256" key="1">
    <source>
        <dbReference type="SAM" id="MobiDB-lite"/>
    </source>
</evidence>
<proteinExistence type="predicted"/>
<gene>
    <name evidence="2" type="ORF">BQ8794_180073</name>
</gene>
<dbReference type="AlphaFoldDB" id="A0A1R3V4H4"/>
<sequence length="115" mass="12073">MKTTIVQRDVPALLDRPDDEDYCVEAGGGGGSLAGLAPSSLIFARTIQRIALGPPTLNGATACGANMPSSEAFETRDRMSRSMLFPSSTSIPVDVESTQNAAVTSQSIQRSQDVL</sequence>
<accession>A0A1R3V4H4</accession>
<name>A0A1R3V4H4_9HYPH</name>
<feature type="region of interest" description="Disordered" evidence="1">
    <location>
        <begin position="96"/>
        <end position="115"/>
    </location>
</feature>
<dbReference type="EMBL" id="FTPD01000010">
    <property type="protein sequence ID" value="SIT54729.1"/>
    <property type="molecule type" value="Genomic_DNA"/>
</dbReference>
<dbReference type="STRING" id="1631249.BQ8794_180073"/>
<reference evidence="3" key="1">
    <citation type="submission" date="2017-01" db="EMBL/GenBank/DDBJ databases">
        <authorList>
            <person name="Brunel B."/>
        </authorList>
    </citation>
    <scope>NUCLEOTIDE SEQUENCE [LARGE SCALE GENOMIC DNA]</scope>
</reference>